<evidence type="ECO:0000313" key="3">
    <source>
        <dbReference type="Proteomes" id="UP001165143"/>
    </source>
</evidence>
<dbReference type="Proteomes" id="UP001165143">
    <property type="component" value="Unassembled WGS sequence"/>
</dbReference>
<feature type="region of interest" description="Disordered" evidence="1">
    <location>
        <begin position="363"/>
        <end position="388"/>
    </location>
</feature>
<comment type="caution">
    <text evidence="2">The sequence shown here is derived from an EMBL/GenBank/DDBJ whole genome shotgun (WGS) entry which is preliminary data.</text>
</comment>
<organism evidence="2 3">
    <name type="scientific">Kitasatospora phosalacinea</name>
    <dbReference type="NCBI Taxonomy" id="2065"/>
    <lineage>
        <taxon>Bacteria</taxon>
        <taxon>Bacillati</taxon>
        <taxon>Actinomycetota</taxon>
        <taxon>Actinomycetes</taxon>
        <taxon>Kitasatosporales</taxon>
        <taxon>Streptomycetaceae</taxon>
        <taxon>Kitasatospora</taxon>
    </lineage>
</organism>
<evidence type="ECO:0000313" key="2">
    <source>
        <dbReference type="EMBL" id="GLW58586.1"/>
    </source>
</evidence>
<evidence type="ECO:0008006" key="4">
    <source>
        <dbReference type="Google" id="ProtNLM"/>
    </source>
</evidence>
<evidence type="ECO:0000256" key="1">
    <source>
        <dbReference type="SAM" id="MobiDB-lite"/>
    </source>
</evidence>
<name>A0A9W6UQI8_9ACTN</name>
<dbReference type="RefSeq" id="WP_063737594.1">
    <property type="nucleotide sequence ID" value="NZ_BSRX01000055.1"/>
</dbReference>
<feature type="compositionally biased region" description="Gly residues" evidence="1">
    <location>
        <begin position="363"/>
        <end position="381"/>
    </location>
</feature>
<proteinExistence type="predicted"/>
<dbReference type="AlphaFoldDB" id="A0A9W6UQI8"/>
<protein>
    <recommendedName>
        <fullName evidence="4">DUF4034 domain-containing protein</fullName>
    </recommendedName>
</protein>
<gene>
    <name evidence="2" type="ORF">Kpho01_65970</name>
</gene>
<dbReference type="EMBL" id="BSRX01000055">
    <property type="protein sequence ID" value="GLW58586.1"/>
    <property type="molecule type" value="Genomic_DNA"/>
</dbReference>
<sequence length="388" mass="41405">MTPVLLFGLAALFVLLTRRRTPGGRPVPGAAEVAGFDPGAYGLVPSAELDPGRGGPPMRLLRRKELEALADSCLAGGWRAAEAHVAAAGEDWDERWSRLDFLTRIAAERDEWLTAWEEAGTDRCAAATVRARLVVQRAWEARGGGLPAQVAPERAAAFRAQLAVAHELACRAAESDRRDPGPWVVMVAAARGMRLPRRRFRELWGEVVARAPHHVGGHWQAMQYWCAKWHGSDALMLRFAVRAVHGAPAGSPLPGLYLQALTELELRHGPGGLPGGRRYRELLPRVAAALDGTPAANDQVPLLRHLLAHFALLSRQPALALEQFRLIGPWCGAHPWSAAPNPVRAFDQARALAATLAAPLTGNGIGNGGGNGTEGANGTEGGRTVSGA</sequence>
<reference evidence="2" key="1">
    <citation type="submission" date="2023-02" db="EMBL/GenBank/DDBJ databases">
        <title>Kitasatospora phosalacinea NBRC 14362.</title>
        <authorList>
            <person name="Ichikawa N."/>
            <person name="Sato H."/>
            <person name="Tonouchi N."/>
        </authorList>
    </citation>
    <scope>NUCLEOTIDE SEQUENCE</scope>
    <source>
        <strain evidence="2">NBRC 14362</strain>
    </source>
</reference>
<accession>A0A9W6UQI8</accession>